<reference evidence="2 3" key="1">
    <citation type="submission" date="2015-04" db="EMBL/GenBank/DDBJ databases">
        <authorList>
            <person name="Syromyatnikov M.Y."/>
            <person name="Popov V.N."/>
        </authorList>
    </citation>
    <scope>NUCLEOTIDE SEQUENCE [LARGE SCALE GENOMIC DNA]</scope>
</reference>
<gene>
    <name evidence="2" type="ORF">CLUMA_CG004765</name>
</gene>
<dbReference type="AlphaFoldDB" id="A0A1J1HSV0"/>
<proteinExistence type="predicted"/>
<evidence type="ECO:0000313" key="3">
    <source>
        <dbReference type="Proteomes" id="UP000183832"/>
    </source>
</evidence>
<evidence type="ECO:0000256" key="1">
    <source>
        <dbReference type="SAM" id="MobiDB-lite"/>
    </source>
</evidence>
<organism evidence="2 3">
    <name type="scientific">Clunio marinus</name>
    <dbReference type="NCBI Taxonomy" id="568069"/>
    <lineage>
        <taxon>Eukaryota</taxon>
        <taxon>Metazoa</taxon>
        <taxon>Ecdysozoa</taxon>
        <taxon>Arthropoda</taxon>
        <taxon>Hexapoda</taxon>
        <taxon>Insecta</taxon>
        <taxon>Pterygota</taxon>
        <taxon>Neoptera</taxon>
        <taxon>Endopterygota</taxon>
        <taxon>Diptera</taxon>
        <taxon>Nematocera</taxon>
        <taxon>Chironomoidea</taxon>
        <taxon>Chironomidae</taxon>
        <taxon>Clunio</taxon>
    </lineage>
</organism>
<sequence>MSSEEMKKHVSEKIPEKDETKYNALEIQLDAEQAYKEIPMSSLEVLRITPTPPPTDDAGDTFAERDEKTKKQFGSQFNF</sequence>
<protein>
    <submittedName>
        <fullName evidence="2">CLUMA_CG004765, isoform A</fullName>
    </submittedName>
</protein>
<feature type="region of interest" description="Disordered" evidence="1">
    <location>
        <begin position="46"/>
        <end position="79"/>
    </location>
</feature>
<name>A0A1J1HSV0_9DIPT</name>
<evidence type="ECO:0000313" key="2">
    <source>
        <dbReference type="EMBL" id="CRK91077.1"/>
    </source>
</evidence>
<accession>A0A1J1HSV0</accession>
<dbReference type="EMBL" id="CVRI01000020">
    <property type="protein sequence ID" value="CRK91077.1"/>
    <property type="molecule type" value="Genomic_DNA"/>
</dbReference>
<keyword evidence="3" id="KW-1185">Reference proteome</keyword>
<dbReference type="Proteomes" id="UP000183832">
    <property type="component" value="Unassembled WGS sequence"/>
</dbReference>